<proteinExistence type="predicted"/>
<protein>
    <submittedName>
        <fullName evidence="1">Uncharacterized protein</fullName>
    </submittedName>
</protein>
<dbReference type="AlphaFoldDB" id="A0A660E092"/>
<sequence>MPTERKLGGDRMTAEVHAEAKAELLRQYQEVVSKYMTNIYETVDADAHFQLKNQLGFNYFVDYLFLANVCYQASLDILNNEDQKYPESNARLAEVIVKYPEFLTLAIFNADFQDASVTDHYEKTLVNLAETLD</sequence>
<dbReference type="Proteomes" id="UP000289996">
    <property type="component" value="Unassembled WGS sequence"/>
</dbReference>
<accession>A0A660E092</accession>
<organism evidence="1 2">
    <name type="scientific">Lactiplantibacillus mudanjiangensis</name>
    <dbReference type="NCBI Taxonomy" id="1296538"/>
    <lineage>
        <taxon>Bacteria</taxon>
        <taxon>Bacillati</taxon>
        <taxon>Bacillota</taxon>
        <taxon>Bacilli</taxon>
        <taxon>Lactobacillales</taxon>
        <taxon>Lactobacillaceae</taxon>
        <taxon>Lactiplantibacillus</taxon>
    </lineage>
</organism>
<keyword evidence="2" id="KW-1185">Reference proteome</keyword>
<name>A0A660E092_9LACO</name>
<gene>
    <name evidence="1" type="ORF">MUDAN_MDHGFNIF_03200</name>
</gene>
<evidence type="ECO:0000313" key="2">
    <source>
        <dbReference type="Proteomes" id="UP000289996"/>
    </source>
</evidence>
<evidence type="ECO:0000313" key="1">
    <source>
        <dbReference type="EMBL" id="VDG28804.1"/>
    </source>
</evidence>
<dbReference type="EMBL" id="UYIG01000124">
    <property type="protein sequence ID" value="VDG28804.1"/>
    <property type="molecule type" value="Genomic_DNA"/>
</dbReference>
<reference evidence="1 2" key="1">
    <citation type="submission" date="2018-11" db="EMBL/GenBank/DDBJ databases">
        <authorList>
            <person name="Wuyts S."/>
        </authorList>
    </citation>
    <scope>NUCLEOTIDE SEQUENCE [LARGE SCALE GENOMIC DNA]</scope>
    <source>
        <strain evidence="1">Lactobacillus mudanjiangensis AMBF249</strain>
    </source>
</reference>